<keyword evidence="1" id="KW-0472">Membrane</keyword>
<reference evidence="3 4" key="1">
    <citation type="journal article" date="2016" name="Nat. Commun.">
        <title>Thousands of microbial genomes shed light on interconnected biogeochemical processes in an aquifer system.</title>
        <authorList>
            <person name="Anantharaman K."/>
            <person name="Brown C.T."/>
            <person name="Hug L.A."/>
            <person name="Sharon I."/>
            <person name="Castelle C.J."/>
            <person name="Probst A.J."/>
            <person name="Thomas B.C."/>
            <person name="Singh A."/>
            <person name="Wilkins M.J."/>
            <person name="Karaoz U."/>
            <person name="Brodie E.L."/>
            <person name="Williams K.H."/>
            <person name="Hubbard S.S."/>
            <person name="Banfield J.F."/>
        </authorList>
    </citation>
    <scope>NUCLEOTIDE SEQUENCE [LARGE SCALE GENOMIC DNA]</scope>
</reference>
<dbReference type="Pfam" id="PF18895">
    <property type="entry name" value="T4SS_pilin"/>
    <property type="match status" value="1"/>
</dbReference>
<gene>
    <name evidence="3" type="ORF">A2Y99_00240</name>
</gene>
<organism evidence="3 4">
    <name type="scientific">Candidatus Gottesmanbacteria bacterium RBG_13_37_7</name>
    <dbReference type="NCBI Taxonomy" id="1798369"/>
    <lineage>
        <taxon>Bacteria</taxon>
        <taxon>Candidatus Gottesmaniibacteriota</taxon>
    </lineage>
</organism>
<evidence type="ECO:0000313" key="3">
    <source>
        <dbReference type="EMBL" id="OGF99449.1"/>
    </source>
</evidence>
<keyword evidence="1" id="KW-0812">Transmembrane</keyword>
<comment type="caution">
    <text evidence="3">The sequence shown here is derived from an EMBL/GenBank/DDBJ whole genome shotgun (WGS) entry which is preliminary data.</text>
</comment>
<accession>A0A1F5YH29</accession>
<evidence type="ECO:0000256" key="1">
    <source>
        <dbReference type="SAM" id="Phobius"/>
    </source>
</evidence>
<dbReference type="InterPro" id="IPR043993">
    <property type="entry name" value="T4SS_pilin"/>
</dbReference>
<dbReference type="EMBL" id="MFIY01000052">
    <property type="protein sequence ID" value="OGF99449.1"/>
    <property type="molecule type" value="Genomic_DNA"/>
</dbReference>
<sequence>MPKNFLIFFTTAFLIFTLGVQNISAYDATPPLLTWEPLGPLTCDNCGWCPPVDTNPDKPPDWQSCNNCLYPSGIPAPDHYYTFIGCMSTQPGEFTKSVLQLVFNIVGGIAFISILVGSFKVLTSGGNPEKLKSGKNIITSSIIGLLLVLFSAFILRLIGYDILKIPGFG</sequence>
<dbReference type="Proteomes" id="UP000178230">
    <property type="component" value="Unassembled WGS sequence"/>
</dbReference>
<protein>
    <submittedName>
        <fullName evidence="3">Uncharacterized protein</fullName>
    </submittedName>
</protein>
<name>A0A1F5YH29_9BACT</name>
<evidence type="ECO:0000313" key="4">
    <source>
        <dbReference type="Proteomes" id="UP000178230"/>
    </source>
</evidence>
<feature type="chain" id="PRO_5009522448" evidence="2">
    <location>
        <begin position="26"/>
        <end position="169"/>
    </location>
</feature>
<feature type="signal peptide" evidence="2">
    <location>
        <begin position="1"/>
        <end position="25"/>
    </location>
</feature>
<keyword evidence="1" id="KW-1133">Transmembrane helix</keyword>
<dbReference type="AlphaFoldDB" id="A0A1F5YH29"/>
<feature type="transmembrane region" description="Helical" evidence="1">
    <location>
        <begin position="97"/>
        <end position="116"/>
    </location>
</feature>
<evidence type="ECO:0000256" key="2">
    <source>
        <dbReference type="SAM" id="SignalP"/>
    </source>
</evidence>
<keyword evidence="2" id="KW-0732">Signal</keyword>
<proteinExistence type="predicted"/>
<feature type="transmembrane region" description="Helical" evidence="1">
    <location>
        <begin position="137"/>
        <end position="159"/>
    </location>
</feature>